<proteinExistence type="predicted"/>
<dbReference type="PaxDb" id="1198114-AciX9_3730"/>
<dbReference type="EMBL" id="CP002480">
    <property type="protein sequence ID" value="ADW70731.1"/>
    <property type="molecule type" value="Genomic_DNA"/>
</dbReference>
<sequence length="103" mass="11293">MGQEKQLEIPAAAAKDAASFELLRLWVANQSQQISLRPGVWQDPTAWGVMLADLARNIVQVHAENDEDLDAGAFLGSLLEGFDNEIEDVLNEFEGDESEHEAG</sequence>
<dbReference type="eggNOG" id="ENOG50330IW">
    <property type="taxonomic scope" value="Bacteria"/>
</dbReference>
<dbReference type="AlphaFoldDB" id="E8WVX2"/>
<evidence type="ECO:0000313" key="2">
    <source>
        <dbReference type="Proteomes" id="UP000000343"/>
    </source>
</evidence>
<evidence type="ECO:0008006" key="3">
    <source>
        <dbReference type="Google" id="ProtNLM"/>
    </source>
</evidence>
<dbReference type="Gene3D" id="3.30.2370.10">
    <property type="entry name" value="putative pyruvate dehydrogenase"/>
    <property type="match status" value="1"/>
</dbReference>
<protein>
    <recommendedName>
        <fullName evidence="3">DUF5076 domain-containing protein</fullName>
    </recommendedName>
</protein>
<dbReference type="Proteomes" id="UP000000343">
    <property type="component" value="Chromosome"/>
</dbReference>
<organism evidence="2">
    <name type="scientific">Granulicella tundricola (strain ATCC BAA-1859 / DSM 23138 / MP5ACTX9)</name>
    <dbReference type="NCBI Taxonomy" id="1198114"/>
    <lineage>
        <taxon>Bacteria</taxon>
        <taxon>Pseudomonadati</taxon>
        <taxon>Acidobacteriota</taxon>
        <taxon>Terriglobia</taxon>
        <taxon>Terriglobales</taxon>
        <taxon>Acidobacteriaceae</taxon>
        <taxon>Granulicella</taxon>
    </lineage>
</organism>
<dbReference type="HOGENOM" id="CLU_158041_1_0_0"/>
<evidence type="ECO:0000313" key="1">
    <source>
        <dbReference type="EMBL" id="ADW70731.1"/>
    </source>
</evidence>
<dbReference type="RefSeq" id="WP_013582040.1">
    <property type="nucleotide sequence ID" value="NC_015064.1"/>
</dbReference>
<name>E8WVX2_GRATM</name>
<dbReference type="OrthoDB" id="284440at2"/>
<reference evidence="2" key="1">
    <citation type="submission" date="2011-01" db="EMBL/GenBank/DDBJ databases">
        <title>Complete sequence of chromosome of Acidobacterium sp. MP5ACTX9.</title>
        <authorList>
            <consortium name="US DOE Joint Genome Institute"/>
            <person name="Lucas S."/>
            <person name="Copeland A."/>
            <person name="Lapidus A."/>
            <person name="Cheng J.-F."/>
            <person name="Goodwin L."/>
            <person name="Pitluck S."/>
            <person name="Teshima H."/>
            <person name="Detter J.C."/>
            <person name="Han C."/>
            <person name="Tapia R."/>
            <person name="Land M."/>
            <person name="Hauser L."/>
            <person name="Kyrpides N."/>
            <person name="Ivanova N."/>
            <person name="Ovchinnikova G."/>
            <person name="Pagani I."/>
            <person name="Rawat S.R."/>
            <person name="Mannisto M."/>
            <person name="Haggblom M.M."/>
            <person name="Woyke T."/>
        </authorList>
    </citation>
    <scope>NUCLEOTIDE SEQUENCE [LARGE SCALE GENOMIC DNA]</scope>
    <source>
        <strain evidence="2">MP5ACTX9</strain>
    </source>
</reference>
<dbReference type="InterPro" id="IPR031796">
    <property type="entry name" value="DUF5076"/>
</dbReference>
<dbReference type="Pfam" id="PF16826">
    <property type="entry name" value="DUF5076"/>
    <property type="match status" value="1"/>
</dbReference>
<gene>
    <name evidence="1" type="ordered locus">AciX9_3730</name>
</gene>
<dbReference type="KEGG" id="acm:AciX9_3730"/>
<accession>E8WVX2</accession>
<keyword evidence="2" id="KW-1185">Reference proteome</keyword>